<protein>
    <submittedName>
        <fullName evidence="4">PTS system IIA 2 domain protein</fullName>
    </submittedName>
</protein>
<dbReference type="Proteomes" id="UP000014303">
    <property type="component" value="Unassembled WGS sequence"/>
</dbReference>
<dbReference type="InterPro" id="IPR036388">
    <property type="entry name" value="WH-like_DNA-bd_sf"/>
</dbReference>
<comment type="caution">
    <text evidence="4">The sequence shown here is derived from an EMBL/GenBank/DDBJ whole genome shotgun (WGS) entry which is preliminary data.</text>
</comment>
<feature type="non-terminal residue" evidence="4">
    <location>
        <position position="1"/>
    </location>
</feature>
<evidence type="ECO:0000313" key="4">
    <source>
        <dbReference type="EMBL" id="EPC48228.1"/>
    </source>
</evidence>
<evidence type="ECO:0000313" key="5">
    <source>
        <dbReference type="Proteomes" id="UP000014303"/>
    </source>
</evidence>
<keyword evidence="1" id="KW-0805">Transcription regulation</keyword>
<feature type="non-terminal residue" evidence="4">
    <location>
        <position position="344"/>
    </location>
</feature>
<sequence length="344" mass="39659">GDTAIRLAFPFAERRLMLLQEMVMKGIEEIVRAPGVAISDLQTKLNINAAQIETILRNSNTVLKENGYPNIIRRGKKLWVELGLDDFETLKQHIRTDNKYILNPQLRLALISVIIFTREKTSLNSLADELMVSKNTIANDIKGIRRLLTRDDVSLEYSRAKGYYFNGGETSIRIILIQKLYTMINYGQSEKLLETFTPISSQDISDSKNKIKILEQNLNTQFSAFQITLMGLLMPLILLRIQEMNTISSNEYRDILQIISKDDYQRIRIAMKKTHVFEAVPETEKAFLIIQILSANVIKSSDSREAQLSDIVDLVIDRFERRAVVYFEEREKLKRMLYQHIGPA</sequence>
<dbReference type="InterPro" id="IPR007737">
    <property type="entry name" value="Mga_HTH"/>
</dbReference>
<dbReference type="Pfam" id="PF05043">
    <property type="entry name" value="Mga"/>
    <property type="match status" value="1"/>
</dbReference>
<dbReference type="Gene3D" id="1.10.10.10">
    <property type="entry name" value="Winged helix-like DNA-binding domain superfamily/Winged helix DNA-binding domain"/>
    <property type="match status" value="1"/>
</dbReference>
<reference evidence="4 5" key="1">
    <citation type="journal article" date="2013" name="PLoS ONE">
        <title>Lactobacillus paracasei comparative genomics: towards species pan-genome definition and exploitation of diversity.</title>
        <authorList>
            <person name="Smokvina T."/>
            <person name="Wels M."/>
            <person name="Polka J."/>
            <person name="Chervaux C."/>
            <person name="Brisse S."/>
            <person name="Boekhorst J."/>
            <person name="van Hylckama Vlieg J.E."/>
            <person name="Siezen R.J."/>
        </authorList>
    </citation>
    <scope>NUCLEOTIDE SEQUENCE [LARGE SCALE GENOMIC DNA]</scope>
    <source>
        <strain evidence="4 5">Lpp7</strain>
    </source>
</reference>
<dbReference type="PANTHER" id="PTHR30185">
    <property type="entry name" value="CRYPTIC BETA-GLUCOSIDE BGL OPERON ANTITERMINATOR"/>
    <property type="match status" value="1"/>
</dbReference>
<proteinExistence type="predicted"/>
<evidence type="ECO:0000259" key="3">
    <source>
        <dbReference type="Pfam" id="PF05043"/>
    </source>
</evidence>
<dbReference type="PANTHER" id="PTHR30185:SF9">
    <property type="entry name" value="MANNITOL-SPECIFIC PHOSPHOTRANSFERASE ENZYME IIA COMPONENT"/>
    <property type="match status" value="1"/>
</dbReference>
<evidence type="ECO:0000256" key="2">
    <source>
        <dbReference type="ARBA" id="ARBA00023163"/>
    </source>
</evidence>
<evidence type="ECO:0000256" key="1">
    <source>
        <dbReference type="ARBA" id="ARBA00023015"/>
    </source>
</evidence>
<accession>A0A8E0ICM9</accession>
<organism evidence="4 5">
    <name type="scientific">Lacticaseibacillus paracasei subsp. paracasei Lpp7</name>
    <dbReference type="NCBI Taxonomy" id="1256200"/>
    <lineage>
        <taxon>Bacteria</taxon>
        <taxon>Bacillati</taxon>
        <taxon>Bacillota</taxon>
        <taxon>Bacilli</taxon>
        <taxon>Lactobacillales</taxon>
        <taxon>Lactobacillaceae</taxon>
        <taxon>Lacticaseibacillus</taxon>
    </lineage>
</organism>
<feature type="domain" description="Mga helix-turn-helix" evidence="3">
    <location>
        <begin position="99"/>
        <end position="176"/>
    </location>
</feature>
<dbReference type="EMBL" id="ANJV01000476">
    <property type="protein sequence ID" value="EPC48228.1"/>
    <property type="molecule type" value="Genomic_DNA"/>
</dbReference>
<gene>
    <name evidence="4" type="ORF">Lpp7_15130</name>
</gene>
<name>A0A8E0ICM9_LACPA</name>
<dbReference type="AlphaFoldDB" id="A0A8E0ICM9"/>
<dbReference type="InterPro" id="IPR050661">
    <property type="entry name" value="BglG_antiterminators"/>
</dbReference>
<keyword evidence="2" id="KW-0804">Transcription</keyword>